<feature type="domain" description="Myb/SANT-like DNA-binding" evidence="2">
    <location>
        <begin position="26"/>
        <end position="98"/>
    </location>
</feature>
<name>A0A9P0ADD5_BEMTA</name>
<accession>A0A9P0ADD5</accession>
<evidence type="ECO:0000313" key="3">
    <source>
        <dbReference type="EMBL" id="CAH0388929.1"/>
    </source>
</evidence>
<keyword evidence="4" id="KW-1185">Reference proteome</keyword>
<dbReference type="Pfam" id="PF13837">
    <property type="entry name" value="Myb_DNA-bind_4"/>
    <property type="match status" value="1"/>
</dbReference>
<reference evidence="3" key="1">
    <citation type="submission" date="2021-12" db="EMBL/GenBank/DDBJ databases">
        <authorList>
            <person name="King R."/>
        </authorList>
    </citation>
    <scope>NUCLEOTIDE SEQUENCE</scope>
</reference>
<dbReference type="EMBL" id="OU963865">
    <property type="protein sequence ID" value="CAH0388929.1"/>
    <property type="molecule type" value="Genomic_DNA"/>
</dbReference>
<proteinExistence type="predicted"/>
<dbReference type="AlphaFoldDB" id="A0A9P0ADD5"/>
<dbReference type="Gene3D" id="1.10.10.60">
    <property type="entry name" value="Homeodomain-like"/>
    <property type="match status" value="1"/>
</dbReference>
<feature type="region of interest" description="Disordered" evidence="1">
    <location>
        <begin position="97"/>
        <end position="118"/>
    </location>
</feature>
<evidence type="ECO:0000259" key="2">
    <source>
        <dbReference type="Pfam" id="PF13837"/>
    </source>
</evidence>
<dbReference type="Proteomes" id="UP001152759">
    <property type="component" value="Chromosome 4"/>
</dbReference>
<sequence>MKMALKVTRSRPMRILTQDTAASEPRSEWKSALVKLLLQPRFEGEAEFARPCCGKAKIWEKIAKTMKDLYGYNFSGPDCSKKFSNLRTTYLTIRKRLRPTGASGDGKPGELDENDENDDEAGIMLDTKESDQGTKWEFHQIFRENFGSKASVEPGAHLLGFSKLKRVKLFF</sequence>
<organism evidence="3 4">
    <name type="scientific">Bemisia tabaci</name>
    <name type="common">Sweetpotato whitefly</name>
    <name type="synonym">Aleurodes tabaci</name>
    <dbReference type="NCBI Taxonomy" id="7038"/>
    <lineage>
        <taxon>Eukaryota</taxon>
        <taxon>Metazoa</taxon>
        <taxon>Ecdysozoa</taxon>
        <taxon>Arthropoda</taxon>
        <taxon>Hexapoda</taxon>
        <taxon>Insecta</taxon>
        <taxon>Pterygota</taxon>
        <taxon>Neoptera</taxon>
        <taxon>Paraneoptera</taxon>
        <taxon>Hemiptera</taxon>
        <taxon>Sternorrhyncha</taxon>
        <taxon>Aleyrodoidea</taxon>
        <taxon>Aleyrodidae</taxon>
        <taxon>Aleyrodinae</taxon>
        <taxon>Bemisia</taxon>
    </lineage>
</organism>
<evidence type="ECO:0000313" key="4">
    <source>
        <dbReference type="Proteomes" id="UP001152759"/>
    </source>
</evidence>
<dbReference type="InterPro" id="IPR044822">
    <property type="entry name" value="Myb_DNA-bind_4"/>
</dbReference>
<evidence type="ECO:0000256" key="1">
    <source>
        <dbReference type="SAM" id="MobiDB-lite"/>
    </source>
</evidence>
<protein>
    <recommendedName>
        <fullName evidence="2">Myb/SANT-like DNA-binding domain-containing protein</fullName>
    </recommendedName>
</protein>
<gene>
    <name evidence="3" type="ORF">BEMITA_LOCUS7810</name>
</gene>